<accession>A0A967C8Y2</accession>
<feature type="transmembrane region" description="Helical" evidence="1">
    <location>
        <begin position="263"/>
        <end position="282"/>
    </location>
</feature>
<feature type="transmembrane region" description="Helical" evidence="1">
    <location>
        <begin position="117"/>
        <end position="138"/>
    </location>
</feature>
<dbReference type="AlphaFoldDB" id="A0A967C8Y2"/>
<feature type="transmembrane region" description="Helical" evidence="1">
    <location>
        <begin position="62"/>
        <end position="80"/>
    </location>
</feature>
<feature type="domain" description="EamA" evidence="2">
    <location>
        <begin position="6"/>
        <end position="133"/>
    </location>
</feature>
<evidence type="ECO:0000313" key="3">
    <source>
        <dbReference type="EMBL" id="NIA68722.1"/>
    </source>
</evidence>
<keyword evidence="1" id="KW-0472">Membrane</keyword>
<dbReference type="Pfam" id="PF00892">
    <property type="entry name" value="EamA"/>
    <property type="match status" value="2"/>
</dbReference>
<evidence type="ECO:0000259" key="2">
    <source>
        <dbReference type="Pfam" id="PF00892"/>
    </source>
</evidence>
<feature type="transmembrane region" description="Helical" evidence="1">
    <location>
        <begin position="86"/>
        <end position="110"/>
    </location>
</feature>
<dbReference type="Proteomes" id="UP000761264">
    <property type="component" value="Unassembled WGS sequence"/>
</dbReference>
<dbReference type="SUPFAM" id="SSF103481">
    <property type="entry name" value="Multidrug resistance efflux transporter EmrE"/>
    <property type="match status" value="2"/>
</dbReference>
<comment type="caution">
    <text evidence="3">The sequence shown here is derived from an EMBL/GenBank/DDBJ whole genome shotgun (WGS) entry which is preliminary data.</text>
</comment>
<feature type="transmembrane region" description="Helical" evidence="1">
    <location>
        <begin position="207"/>
        <end position="233"/>
    </location>
</feature>
<dbReference type="PANTHER" id="PTHR22911">
    <property type="entry name" value="ACYL-MALONYL CONDENSING ENZYME-RELATED"/>
    <property type="match status" value="1"/>
</dbReference>
<dbReference type="GO" id="GO:0016020">
    <property type="term" value="C:membrane"/>
    <property type="evidence" value="ECO:0007669"/>
    <property type="project" value="InterPro"/>
</dbReference>
<keyword evidence="1" id="KW-0812">Transmembrane</keyword>
<sequence>MGAQSATLVIVFSAVCFGLAPWFAKGLSEAGLASSAIAFFRFLTSALILLIFLRFSHEKRKATFWAIGSGIAVGLGWIGYVEALKAAPVSTVGVIYMTYPLFTLLIAWLWLKQQLTLRAVSAGMLILAAAFIALSPAALAPKTLWAALACLTAPLSFGFAICVLASRLRRLSALERAAGFSLGAVLGLLPLILSLEPGAVIPREAGQWMLILGISVVTALLPNLLFAAAAPLVGAGRTSMAGSMELPTMFAIGWLAFNEPIGLSQVLAGALVIAAIVLAPVVSPDDWH</sequence>
<reference evidence="3" key="1">
    <citation type="submission" date="2020-03" db="EMBL/GenBank/DDBJ databases">
        <title>Genome of Pelagibius litoralis DSM 21314T.</title>
        <authorList>
            <person name="Wang G."/>
        </authorList>
    </citation>
    <scope>NUCLEOTIDE SEQUENCE</scope>
    <source>
        <strain evidence="3">DSM 21314</strain>
    </source>
</reference>
<gene>
    <name evidence="3" type="ORF">HBA54_08980</name>
</gene>
<dbReference type="EMBL" id="JAAQPH010000005">
    <property type="protein sequence ID" value="NIA68722.1"/>
    <property type="molecule type" value="Genomic_DNA"/>
</dbReference>
<feature type="transmembrane region" description="Helical" evidence="1">
    <location>
        <begin position="144"/>
        <end position="165"/>
    </location>
</feature>
<dbReference type="InterPro" id="IPR000620">
    <property type="entry name" value="EamA_dom"/>
</dbReference>
<evidence type="ECO:0000256" key="1">
    <source>
        <dbReference type="SAM" id="Phobius"/>
    </source>
</evidence>
<feature type="domain" description="EamA" evidence="2">
    <location>
        <begin position="145"/>
        <end position="278"/>
    </location>
</feature>
<proteinExistence type="predicted"/>
<name>A0A967C8Y2_9PROT</name>
<evidence type="ECO:0000313" key="4">
    <source>
        <dbReference type="Proteomes" id="UP000761264"/>
    </source>
</evidence>
<dbReference type="PANTHER" id="PTHR22911:SF137">
    <property type="entry name" value="SOLUTE CARRIER FAMILY 35 MEMBER G2-RELATED"/>
    <property type="match status" value="1"/>
</dbReference>
<feature type="transmembrane region" description="Helical" evidence="1">
    <location>
        <begin position="177"/>
        <end position="195"/>
    </location>
</feature>
<keyword evidence="1" id="KW-1133">Transmembrane helix</keyword>
<organism evidence="3 4">
    <name type="scientific">Pelagibius litoralis</name>
    <dbReference type="NCBI Taxonomy" id="374515"/>
    <lineage>
        <taxon>Bacteria</taxon>
        <taxon>Pseudomonadati</taxon>
        <taxon>Pseudomonadota</taxon>
        <taxon>Alphaproteobacteria</taxon>
        <taxon>Rhodospirillales</taxon>
        <taxon>Rhodovibrionaceae</taxon>
        <taxon>Pelagibius</taxon>
    </lineage>
</organism>
<keyword evidence="4" id="KW-1185">Reference proteome</keyword>
<dbReference type="InterPro" id="IPR037185">
    <property type="entry name" value="EmrE-like"/>
</dbReference>
<protein>
    <submittedName>
        <fullName evidence="3">DMT family transporter</fullName>
    </submittedName>
</protein>
<feature type="transmembrane region" description="Helical" evidence="1">
    <location>
        <begin position="36"/>
        <end position="55"/>
    </location>
</feature>